<dbReference type="KEGG" id="sesp:BN6_40970"/>
<feature type="region of interest" description="Disordered" evidence="1">
    <location>
        <begin position="25"/>
        <end position="71"/>
    </location>
</feature>
<dbReference type="AlphaFoldDB" id="K0K3B8"/>
<dbReference type="HOGENOM" id="CLU_2737630_0_0_11"/>
<reference evidence="2 3" key="1">
    <citation type="journal article" date="2012" name="BMC Genomics">
        <title>Complete genome sequence of Saccharothrix espanaensis DSM 44229T and comparison to the other completely sequenced Pseudonocardiaceae.</title>
        <authorList>
            <person name="Strobel T."/>
            <person name="Al-Dilaimi A."/>
            <person name="Blom J."/>
            <person name="Gessner A."/>
            <person name="Kalinowski J."/>
            <person name="Luzhetska M."/>
            <person name="Puhler A."/>
            <person name="Szczepanowski R."/>
            <person name="Bechthold A."/>
            <person name="Ruckert C."/>
        </authorList>
    </citation>
    <scope>NUCLEOTIDE SEQUENCE [LARGE SCALE GENOMIC DNA]</scope>
    <source>
        <strain evidence="3">ATCC 51144 / DSM 44229 / JCM 9112 / NBRC 15066 / NRRL 15764</strain>
    </source>
</reference>
<feature type="compositionally biased region" description="Low complexity" evidence="1">
    <location>
        <begin position="60"/>
        <end position="71"/>
    </location>
</feature>
<organism evidence="2 3">
    <name type="scientific">Saccharothrix espanaensis (strain ATCC 51144 / DSM 44229 / JCM 9112 / NBRC 15066 / NRRL 15764)</name>
    <dbReference type="NCBI Taxonomy" id="1179773"/>
    <lineage>
        <taxon>Bacteria</taxon>
        <taxon>Bacillati</taxon>
        <taxon>Actinomycetota</taxon>
        <taxon>Actinomycetes</taxon>
        <taxon>Pseudonocardiales</taxon>
        <taxon>Pseudonocardiaceae</taxon>
        <taxon>Saccharothrix</taxon>
    </lineage>
</organism>
<evidence type="ECO:0000313" key="2">
    <source>
        <dbReference type="EMBL" id="CCH31384.1"/>
    </source>
</evidence>
<proteinExistence type="predicted"/>
<dbReference type="EMBL" id="HE804045">
    <property type="protein sequence ID" value="CCH31384.1"/>
    <property type="molecule type" value="Genomic_DNA"/>
</dbReference>
<dbReference type="Proteomes" id="UP000006281">
    <property type="component" value="Chromosome"/>
</dbReference>
<evidence type="ECO:0000313" key="3">
    <source>
        <dbReference type="Proteomes" id="UP000006281"/>
    </source>
</evidence>
<evidence type="ECO:0000256" key="1">
    <source>
        <dbReference type="SAM" id="MobiDB-lite"/>
    </source>
</evidence>
<dbReference type="STRING" id="1179773.BN6_40970"/>
<accession>K0K3B8</accession>
<name>K0K3B8_SACES</name>
<protein>
    <submittedName>
        <fullName evidence="2">Uncharacterized protein</fullName>
    </submittedName>
</protein>
<gene>
    <name evidence="2" type="ordered locus">BN6_40970</name>
</gene>
<sequence length="71" mass="7801">MSDEPDLTTRLELLAERVRDLEDGRGHARPLRAAGRPARRRTAFRNAPGGASGRRRVPRRVAGVRAAEQSG</sequence>
<keyword evidence="3" id="KW-1185">Reference proteome</keyword>